<dbReference type="Proteomes" id="UP001161017">
    <property type="component" value="Unassembled WGS sequence"/>
</dbReference>
<dbReference type="EMBL" id="JAPUFD010000020">
    <property type="protein sequence ID" value="MDI1492587.1"/>
    <property type="molecule type" value="Genomic_DNA"/>
</dbReference>
<accession>A0AA43U1K5</accession>
<name>A0AA43U1K5_9LECA</name>
<sequence length="205" mass="23140">MDCVTDLRIILLEWGHSQKYPYTAGQNSLQPESFAYLLSSLHHPSKYPKPSFKSVLQEQDTHTDRDMPHATALRELEHHESESRFPTAFADGRAIQVGDKGSLNSHLAAPDARNDLSHVTVSEIIPGTDGRWLLAWKCTDYSKHLLRPERVQEIIDLGNGTCEYRNYETMTGPMRISVKAFVGNTLDQGLQRAADDLKRHVESKA</sequence>
<comment type="caution">
    <text evidence="1">The sequence shown here is derived from an EMBL/GenBank/DDBJ whole genome shotgun (WGS) entry which is preliminary data.</text>
</comment>
<keyword evidence="2" id="KW-1185">Reference proteome</keyword>
<dbReference type="Gene3D" id="3.30.530.20">
    <property type="match status" value="1"/>
</dbReference>
<reference evidence="1" key="1">
    <citation type="journal article" date="2023" name="Genome Biol. Evol.">
        <title>First Whole Genome Sequence and Flow Cytometry Genome Size Data for the Lichen-Forming Fungus Ramalina farinacea (Ascomycota).</title>
        <authorList>
            <person name="Llewellyn T."/>
            <person name="Mian S."/>
            <person name="Hill R."/>
            <person name="Leitch I.J."/>
            <person name="Gaya E."/>
        </authorList>
    </citation>
    <scope>NUCLEOTIDE SEQUENCE</scope>
    <source>
        <strain evidence="1">LIQ254RAFAR</strain>
    </source>
</reference>
<evidence type="ECO:0000313" key="2">
    <source>
        <dbReference type="Proteomes" id="UP001161017"/>
    </source>
</evidence>
<organism evidence="1 2">
    <name type="scientific">Ramalina farinacea</name>
    <dbReference type="NCBI Taxonomy" id="258253"/>
    <lineage>
        <taxon>Eukaryota</taxon>
        <taxon>Fungi</taxon>
        <taxon>Dikarya</taxon>
        <taxon>Ascomycota</taxon>
        <taxon>Pezizomycotina</taxon>
        <taxon>Lecanoromycetes</taxon>
        <taxon>OSLEUM clade</taxon>
        <taxon>Lecanoromycetidae</taxon>
        <taxon>Lecanorales</taxon>
        <taxon>Lecanorineae</taxon>
        <taxon>Ramalinaceae</taxon>
        <taxon>Ramalina</taxon>
    </lineage>
</organism>
<dbReference type="AlphaFoldDB" id="A0AA43U1K5"/>
<evidence type="ECO:0000313" key="1">
    <source>
        <dbReference type="EMBL" id="MDI1492587.1"/>
    </source>
</evidence>
<gene>
    <name evidence="1" type="ORF">OHK93_004368</name>
</gene>
<proteinExistence type="predicted"/>
<protein>
    <submittedName>
        <fullName evidence="1">Uncharacterized protein</fullName>
    </submittedName>
</protein>
<dbReference type="InterPro" id="IPR023393">
    <property type="entry name" value="START-like_dom_sf"/>
</dbReference>
<dbReference type="SUPFAM" id="SSF55961">
    <property type="entry name" value="Bet v1-like"/>
    <property type="match status" value="1"/>
</dbReference>